<dbReference type="PANTHER" id="PTHR46743">
    <property type="entry name" value="TEICHOIC ACIDS EXPORT ATP-BINDING PROTEIN TAGH"/>
    <property type="match status" value="1"/>
</dbReference>
<evidence type="ECO:0000256" key="3">
    <source>
        <dbReference type="ARBA" id="ARBA00022475"/>
    </source>
</evidence>
<accession>A0ABT2PIR2</accession>
<dbReference type="GO" id="GO:0005524">
    <property type="term" value="F:ATP binding"/>
    <property type="evidence" value="ECO:0007669"/>
    <property type="project" value="UniProtKB-KW"/>
</dbReference>
<evidence type="ECO:0000256" key="5">
    <source>
        <dbReference type="ARBA" id="ARBA00022840"/>
    </source>
</evidence>
<dbReference type="Gene3D" id="3.40.50.300">
    <property type="entry name" value="P-loop containing nucleotide triphosphate hydrolases"/>
    <property type="match status" value="1"/>
</dbReference>
<dbReference type="Pfam" id="PF00005">
    <property type="entry name" value="ABC_tran"/>
    <property type="match status" value="1"/>
</dbReference>
<reference evidence="7 8" key="1">
    <citation type="submission" date="2022-09" db="EMBL/GenBank/DDBJ databases">
        <title>Draft genome of isolate Be4.</title>
        <authorList>
            <person name="Sanchez-Castro I."/>
            <person name="Martinez-Rodriguez P."/>
            <person name="Descostes M."/>
            <person name="Merroun M."/>
        </authorList>
    </citation>
    <scope>NUCLEOTIDE SEQUENCE [LARGE SCALE GENOMIC DNA]</scope>
    <source>
        <strain evidence="7 8">Be4</strain>
    </source>
</reference>
<evidence type="ECO:0000313" key="8">
    <source>
        <dbReference type="Proteomes" id="UP001525968"/>
    </source>
</evidence>
<dbReference type="PROSITE" id="PS50893">
    <property type="entry name" value="ABC_TRANSPORTER_2"/>
    <property type="match status" value="1"/>
</dbReference>
<evidence type="ECO:0000313" key="7">
    <source>
        <dbReference type="EMBL" id="MCT9810371.1"/>
    </source>
</evidence>
<dbReference type="RefSeq" id="WP_261499381.1">
    <property type="nucleotide sequence ID" value="NZ_JAODYH010000003.1"/>
</dbReference>
<comment type="caution">
    <text evidence="7">The sequence shown here is derived from an EMBL/GenBank/DDBJ whole genome shotgun (WGS) entry which is preliminary data.</text>
</comment>
<dbReference type="InterPro" id="IPR027417">
    <property type="entry name" value="P-loop_NTPase"/>
</dbReference>
<dbReference type="SUPFAM" id="SSF52540">
    <property type="entry name" value="P-loop containing nucleoside triphosphate hydrolases"/>
    <property type="match status" value="1"/>
</dbReference>
<dbReference type="EMBL" id="JAODYH010000003">
    <property type="protein sequence ID" value="MCT9810371.1"/>
    <property type="molecule type" value="Genomic_DNA"/>
</dbReference>
<dbReference type="InterPro" id="IPR017871">
    <property type="entry name" value="ABC_transporter-like_CS"/>
</dbReference>
<dbReference type="InterPro" id="IPR003593">
    <property type="entry name" value="AAA+_ATPase"/>
</dbReference>
<proteinExistence type="inferred from homology"/>
<dbReference type="SMART" id="SM00382">
    <property type="entry name" value="AAA"/>
    <property type="match status" value="1"/>
</dbReference>
<evidence type="ECO:0000256" key="2">
    <source>
        <dbReference type="ARBA" id="ARBA00022448"/>
    </source>
</evidence>
<dbReference type="CDD" id="cd03220">
    <property type="entry name" value="ABC_KpsT_Wzt"/>
    <property type="match status" value="1"/>
</dbReference>
<gene>
    <name evidence="7" type="ORF">N0K08_06990</name>
</gene>
<evidence type="ECO:0000259" key="6">
    <source>
        <dbReference type="PROSITE" id="PS50893"/>
    </source>
</evidence>
<keyword evidence="8" id="KW-1185">Reference proteome</keyword>
<dbReference type="InterPro" id="IPR003439">
    <property type="entry name" value="ABC_transporter-like_ATP-bd"/>
</dbReference>
<dbReference type="PANTHER" id="PTHR46743:SF2">
    <property type="entry name" value="TEICHOIC ACIDS EXPORT ATP-BINDING PROTEIN TAGH"/>
    <property type="match status" value="1"/>
</dbReference>
<evidence type="ECO:0000256" key="1">
    <source>
        <dbReference type="ARBA" id="ARBA00005417"/>
    </source>
</evidence>
<keyword evidence="5 7" id="KW-0067">ATP-binding</keyword>
<name>A0ABT2PIR2_9BURK</name>
<comment type="similarity">
    <text evidence="1">Belongs to the ABC transporter superfamily.</text>
</comment>
<feature type="domain" description="ABC transporter" evidence="6">
    <location>
        <begin position="28"/>
        <end position="239"/>
    </location>
</feature>
<dbReference type="InterPro" id="IPR050683">
    <property type="entry name" value="Bact_Polysacc_Export_ATP-bd"/>
</dbReference>
<keyword evidence="3" id="KW-0472">Membrane</keyword>
<evidence type="ECO:0000256" key="4">
    <source>
        <dbReference type="ARBA" id="ARBA00022741"/>
    </source>
</evidence>
<sequence length="240" mass="26418">MTQLDFKNVTIQYPVYNTRSMSLRNQIVRIGTGGRIESEAGHVSIVTALKDVSFSLKEGDAVALIGHNGAGKSTMLRTMAGVYAPTAGEIVRKGRVATVLELGAGMDPELTGYENIVRMSVLMGVSMREIKERIADIEEFTQLGDFLKLPVRTYSSGMATRLMFAVTTSTRPDILLVDEIFGTGDADFQEKAKKRMEDLIESVGIFVFASHNNALVKGYCNRFFRVNHGAVEEISRDDIP</sequence>
<keyword evidence="2" id="KW-0813">Transport</keyword>
<organism evidence="7 8">
    <name type="scientific">Acidovorax bellezanensis</name>
    <dbReference type="NCBI Taxonomy" id="2976702"/>
    <lineage>
        <taxon>Bacteria</taxon>
        <taxon>Pseudomonadati</taxon>
        <taxon>Pseudomonadota</taxon>
        <taxon>Betaproteobacteria</taxon>
        <taxon>Burkholderiales</taxon>
        <taxon>Comamonadaceae</taxon>
        <taxon>Acidovorax</taxon>
    </lineage>
</organism>
<dbReference type="Proteomes" id="UP001525968">
    <property type="component" value="Unassembled WGS sequence"/>
</dbReference>
<keyword evidence="3" id="KW-1003">Cell membrane</keyword>
<dbReference type="InterPro" id="IPR015860">
    <property type="entry name" value="ABC_transpr_TagH-like"/>
</dbReference>
<protein>
    <submittedName>
        <fullName evidence="7">ABC transporter ATP-binding protein</fullName>
    </submittedName>
</protein>
<dbReference type="PROSITE" id="PS00211">
    <property type="entry name" value="ABC_TRANSPORTER_1"/>
    <property type="match status" value="1"/>
</dbReference>
<keyword evidence="4" id="KW-0547">Nucleotide-binding</keyword>